<dbReference type="Pfam" id="PF01649">
    <property type="entry name" value="Ribosomal_S20p"/>
    <property type="match status" value="1"/>
</dbReference>
<dbReference type="EMBL" id="CP066690">
    <property type="protein sequence ID" value="QQG44902.1"/>
    <property type="molecule type" value="Genomic_DNA"/>
</dbReference>
<dbReference type="AlphaFoldDB" id="A0A7T5RIR6"/>
<dbReference type="PANTHER" id="PTHR33398">
    <property type="entry name" value="30S RIBOSOMAL PROTEIN S20"/>
    <property type="match status" value="1"/>
</dbReference>
<comment type="similarity">
    <text evidence="1 7">Belongs to the bacterial ribosomal protein bS20 family.</text>
</comment>
<dbReference type="PANTHER" id="PTHR33398:SF1">
    <property type="entry name" value="SMALL RIBOSOMAL SUBUNIT PROTEIN BS20C"/>
    <property type="match status" value="1"/>
</dbReference>
<dbReference type="GO" id="GO:0006412">
    <property type="term" value="P:translation"/>
    <property type="evidence" value="ECO:0007669"/>
    <property type="project" value="UniProtKB-UniRule"/>
</dbReference>
<dbReference type="SUPFAM" id="SSF46992">
    <property type="entry name" value="Ribosomal protein S20"/>
    <property type="match status" value="1"/>
</dbReference>
<evidence type="ECO:0000256" key="4">
    <source>
        <dbReference type="ARBA" id="ARBA00022980"/>
    </source>
</evidence>
<keyword evidence="3 7" id="KW-0694">RNA-binding</keyword>
<organism evidence="8 9">
    <name type="scientific">Candidatus Sungiibacteriota bacterium</name>
    <dbReference type="NCBI Taxonomy" id="2750080"/>
    <lineage>
        <taxon>Bacteria</taxon>
        <taxon>Candidatus Sungiibacteriota</taxon>
    </lineage>
</organism>
<dbReference type="NCBIfam" id="TIGR00029">
    <property type="entry name" value="S20"/>
    <property type="match status" value="1"/>
</dbReference>
<dbReference type="HAMAP" id="MF_00500">
    <property type="entry name" value="Ribosomal_bS20"/>
    <property type="match status" value="1"/>
</dbReference>
<name>A0A7T5RIR6_9BACT</name>
<dbReference type="Proteomes" id="UP000595618">
    <property type="component" value="Chromosome"/>
</dbReference>
<proteinExistence type="inferred from homology"/>
<dbReference type="InterPro" id="IPR002583">
    <property type="entry name" value="Ribosomal_bS20"/>
</dbReference>
<evidence type="ECO:0000313" key="9">
    <source>
        <dbReference type="Proteomes" id="UP000595618"/>
    </source>
</evidence>
<evidence type="ECO:0000256" key="6">
    <source>
        <dbReference type="ARBA" id="ARBA00035136"/>
    </source>
</evidence>
<dbReference type="GO" id="GO:0070181">
    <property type="term" value="F:small ribosomal subunit rRNA binding"/>
    <property type="evidence" value="ECO:0007669"/>
    <property type="project" value="TreeGrafter"/>
</dbReference>
<accession>A0A7T5RIR6</accession>
<evidence type="ECO:0000256" key="3">
    <source>
        <dbReference type="ARBA" id="ARBA00022884"/>
    </source>
</evidence>
<protein>
    <recommendedName>
        <fullName evidence="6 7">Small ribosomal subunit protein bS20</fullName>
    </recommendedName>
</protein>
<evidence type="ECO:0000256" key="5">
    <source>
        <dbReference type="ARBA" id="ARBA00023274"/>
    </source>
</evidence>
<dbReference type="GO" id="GO:0005829">
    <property type="term" value="C:cytosol"/>
    <property type="evidence" value="ECO:0007669"/>
    <property type="project" value="TreeGrafter"/>
</dbReference>
<keyword evidence="2 7" id="KW-0699">rRNA-binding</keyword>
<gene>
    <name evidence="7 8" type="primary">rpsT</name>
    <name evidence="8" type="ORF">HYW89_02715</name>
</gene>
<evidence type="ECO:0000256" key="2">
    <source>
        <dbReference type="ARBA" id="ARBA00022730"/>
    </source>
</evidence>
<comment type="function">
    <text evidence="7">Binds directly to 16S ribosomal RNA.</text>
</comment>
<dbReference type="GO" id="GO:0003735">
    <property type="term" value="F:structural constituent of ribosome"/>
    <property type="evidence" value="ECO:0007669"/>
    <property type="project" value="InterPro"/>
</dbReference>
<reference evidence="8 9" key="1">
    <citation type="submission" date="2020-07" db="EMBL/GenBank/DDBJ databases">
        <title>Huge and variable diversity of episymbiotic CPR bacteria and DPANN archaea in groundwater ecosystems.</title>
        <authorList>
            <person name="He C.Y."/>
            <person name="Keren R."/>
            <person name="Whittaker M."/>
            <person name="Farag I.F."/>
            <person name="Doudna J."/>
            <person name="Cate J.H.D."/>
            <person name="Banfield J.F."/>
        </authorList>
    </citation>
    <scope>NUCLEOTIDE SEQUENCE [LARGE SCALE GENOMIC DNA]</scope>
    <source>
        <strain evidence="8">NC_groundwater_541_Ag_S-0.1um_46_50</strain>
    </source>
</reference>
<keyword evidence="5 7" id="KW-0687">Ribonucleoprotein</keyword>
<dbReference type="InterPro" id="IPR036510">
    <property type="entry name" value="Ribosomal_bS20_sf"/>
</dbReference>
<sequence>MPITQSAKKALRQSMRRRVQNLKRKEAYKTVVKNIKKLAAAGKQKEAEKLLPQLYKALDKAAKTHAIHKNKASRLKSRLTKLVSKKI</sequence>
<dbReference type="Gene3D" id="1.20.58.110">
    <property type="entry name" value="Ribosomal protein S20"/>
    <property type="match status" value="1"/>
</dbReference>
<evidence type="ECO:0000256" key="1">
    <source>
        <dbReference type="ARBA" id="ARBA00007634"/>
    </source>
</evidence>
<evidence type="ECO:0000256" key="7">
    <source>
        <dbReference type="HAMAP-Rule" id="MF_00500"/>
    </source>
</evidence>
<dbReference type="GO" id="GO:0015935">
    <property type="term" value="C:small ribosomal subunit"/>
    <property type="evidence" value="ECO:0007669"/>
    <property type="project" value="TreeGrafter"/>
</dbReference>
<evidence type="ECO:0000313" key="8">
    <source>
        <dbReference type="EMBL" id="QQG44902.1"/>
    </source>
</evidence>
<keyword evidence="4 7" id="KW-0689">Ribosomal protein</keyword>